<feature type="domain" description="BTB" evidence="1">
    <location>
        <begin position="50"/>
        <end position="120"/>
    </location>
</feature>
<evidence type="ECO:0000313" key="2">
    <source>
        <dbReference type="EMBL" id="CAE6445259.1"/>
    </source>
</evidence>
<dbReference type="AlphaFoldDB" id="A0A8H3GE93"/>
<dbReference type="SMART" id="SM00225">
    <property type="entry name" value="BTB"/>
    <property type="match status" value="1"/>
</dbReference>
<dbReference type="SUPFAM" id="SSF54695">
    <property type="entry name" value="POZ domain"/>
    <property type="match status" value="1"/>
</dbReference>
<dbReference type="PROSITE" id="PS50097">
    <property type="entry name" value="BTB"/>
    <property type="match status" value="1"/>
</dbReference>
<organism evidence="2 3">
    <name type="scientific">Rhizoctonia solani</name>
    <dbReference type="NCBI Taxonomy" id="456999"/>
    <lineage>
        <taxon>Eukaryota</taxon>
        <taxon>Fungi</taxon>
        <taxon>Dikarya</taxon>
        <taxon>Basidiomycota</taxon>
        <taxon>Agaricomycotina</taxon>
        <taxon>Agaricomycetes</taxon>
        <taxon>Cantharellales</taxon>
        <taxon>Ceratobasidiaceae</taxon>
        <taxon>Rhizoctonia</taxon>
    </lineage>
</organism>
<protein>
    <recommendedName>
        <fullName evidence="1">BTB domain-containing protein</fullName>
    </recommendedName>
</protein>
<name>A0A8H3GE93_9AGAM</name>
<proteinExistence type="predicted"/>
<gene>
    <name evidence="2" type="ORF">RDB_LOCUS41701</name>
</gene>
<dbReference type="InterPro" id="IPR011333">
    <property type="entry name" value="SKP1/BTB/POZ_sf"/>
</dbReference>
<dbReference type="Proteomes" id="UP000663853">
    <property type="component" value="Unassembled WGS sequence"/>
</dbReference>
<dbReference type="EMBL" id="CAJMXA010000868">
    <property type="protein sequence ID" value="CAE6445259.1"/>
    <property type="molecule type" value="Genomic_DNA"/>
</dbReference>
<evidence type="ECO:0000259" key="1">
    <source>
        <dbReference type="PROSITE" id="PS50097"/>
    </source>
</evidence>
<dbReference type="Gene3D" id="3.30.710.10">
    <property type="entry name" value="Potassium Channel Kv1.1, Chain A"/>
    <property type="match status" value="1"/>
</dbReference>
<comment type="caution">
    <text evidence="2">The sequence shown here is derived from an EMBL/GenBank/DDBJ whole genome shotgun (WGS) entry which is preliminary data.</text>
</comment>
<reference evidence="2" key="1">
    <citation type="submission" date="2021-01" db="EMBL/GenBank/DDBJ databases">
        <authorList>
            <person name="Kaushik A."/>
        </authorList>
    </citation>
    <scope>NUCLEOTIDE SEQUENCE</scope>
    <source>
        <strain evidence="2">AG6-10EEA</strain>
    </source>
</reference>
<dbReference type="InterPro" id="IPR000210">
    <property type="entry name" value="BTB/POZ_dom"/>
</dbReference>
<sequence length="270" mass="31095">MPASISHWYFHLPLTSPVLQITSSINMPNTTTSNDNDTSPPVTNSKFFFEDSMVVIQIENKRFKVHRSKLLESEIFADMFAVAEVSGSGQKPIEGSSADHPIILQGVNAFDFECLLTLLYARHCVQEHPKLDIPVILPAFRLVHMWNFRELREYLIPHLERGLDDIDKLVYAREFDIKEWVAPAYIRLCCRTEPLNSEEAEKIGLKGVLLIFRLREKKDPVNCQWCSSWRNSQATLKYLCPSGHSWDVIHDEADMTEKIKAWEKNGEVFS</sequence>
<dbReference type="Pfam" id="PF00651">
    <property type="entry name" value="BTB"/>
    <property type="match status" value="1"/>
</dbReference>
<accession>A0A8H3GE93</accession>
<evidence type="ECO:0000313" key="3">
    <source>
        <dbReference type="Proteomes" id="UP000663853"/>
    </source>
</evidence>